<reference evidence="2 3" key="1">
    <citation type="submission" date="2016-06" db="EMBL/GenBank/DDBJ databases">
        <title>The Draft Genome Sequence and Annotation of the Desert Woodrat Neotoma lepida.</title>
        <authorList>
            <person name="Campbell M."/>
            <person name="Oakeson K.F."/>
            <person name="Yandell M."/>
            <person name="Halpert J.R."/>
            <person name="Dearing D."/>
        </authorList>
    </citation>
    <scope>NUCLEOTIDE SEQUENCE [LARGE SCALE GENOMIC DNA]</scope>
    <source>
        <strain evidence="2">417</strain>
        <tissue evidence="2">Liver</tissue>
    </source>
</reference>
<evidence type="ECO:0008006" key="4">
    <source>
        <dbReference type="Google" id="ProtNLM"/>
    </source>
</evidence>
<accession>A0A1A6HH20</accession>
<dbReference type="Proteomes" id="UP000092124">
    <property type="component" value="Unassembled WGS sequence"/>
</dbReference>
<dbReference type="GO" id="GO:0006508">
    <property type="term" value="P:proteolysis"/>
    <property type="evidence" value="ECO:0007669"/>
    <property type="project" value="InterPro"/>
</dbReference>
<evidence type="ECO:0000313" key="3">
    <source>
        <dbReference type="Proteomes" id="UP000092124"/>
    </source>
</evidence>
<dbReference type="OrthoDB" id="443318at2759"/>
<gene>
    <name evidence="2" type="ORF">A6R68_19753</name>
</gene>
<organism evidence="2 3">
    <name type="scientific">Neotoma lepida</name>
    <name type="common">Desert woodrat</name>
    <dbReference type="NCBI Taxonomy" id="56216"/>
    <lineage>
        <taxon>Eukaryota</taxon>
        <taxon>Metazoa</taxon>
        <taxon>Chordata</taxon>
        <taxon>Craniata</taxon>
        <taxon>Vertebrata</taxon>
        <taxon>Euteleostomi</taxon>
        <taxon>Mammalia</taxon>
        <taxon>Eutheria</taxon>
        <taxon>Euarchontoglires</taxon>
        <taxon>Glires</taxon>
        <taxon>Rodentia</taxon>
        <taxon>Myomorpha</taxon>
        <taxon>Muroidea</taxon>
        <taxon>Cricetidae</taxon>
        <taxon>Neotominae</taxon>
        <taxon>Neotoma</taxon>
    </lineage>
</organism>
<dbReference type="Gene3D" id="3.40.50.1820">
    <property type="entry name" value="alpha/beta hydrolase"/>
    <property type="match status" value="1"/>
</dbReference>
<dbReference type="InterPro" id="IPR029058">
    <property type="entry name" value="AB_hydrolase_fold"/>
</dbReference>
<evidence type="ECO:0000256" key="1">
    <source>
        <dbReference type="ARBA" id="ARBA00009431"/>
    </source>
</evidence>
<dbReference type="InterPro" id="IPR001563">
    <property type="entry name" value="Peptidase_S10"/>
</dbReference>
<sequence>ILDKLLDGALTNDSSYFQNVTGCTNYYNILQCTELEDKGYYEKFLSLPQVREAIHVGNQTFSDGVEVEKYLREDTMQSVKSWLAEIMDHYKVLLYNGQLDIIVAAALTERSLMAMDWKGSQEYRKAKKIVWKIFESDKDVAGYVRNVGRFHQ</sequence>
<evidence type="ECO:0000313" key="2">
    <source>
        <dbReference type="EMBL" id="OBS77858.1"/>
    </source>
</evidence>
<feature type="non-terminal residue" evidence="2">
    <location>
        <position position="152"/>
    </location>
</feature>
<keyword evidence="3" id="KW-1185">Reference proteome</keyword>
<feature type="non-terminal residue" evidence="2">
    <location>
        <position position="1"/>
    </location>
</feature>
<dbReference type="AlphaFoldDB" id="A0A1A6HH20"/>
<comment type="similarity">
    <text evidence="1">Belongs to the peptidase S10 family.</text>
</comment>
<dbReference type="SUPFAM" id="SSF53474">
    <property type="entry name" value="alpha/beta-Hydrolases"/>
    <property type="match status" value="1"/>
</dbReference>
<dbReference type="GO" id="GO:0004185">
    <property type="term" value="F:serine-type carboxypeptidase activity"/>
    <property type="evidence" value="ECO:0007669"/>
    <property type="project" value="InterPro"/>
</dbReference>
<name>A0A1A6HH20_NEOLE</name>
<dbReference type="EMBL" id="LZPO01027765">
    <property type="protein sequence ID" value="OBS77858.1"/>
    <property type="molecule type" value="Genomic_DNA"/>
</dbReference>
<comment type="caution">
    <text evidence="2">The sequence shown here is derived from an EMBL/GenBank/DDBJ whole genome shotgun (WGS) entry which is preliminary data.</text>
</comment>
<proteinExistence type="inferred from homology"/>
<protein>
    <recommendedName>
        <fullName evidence="4">Carboxypeptidase</fullName>
    </recommendedName>
</protein>
<dbReference type="Pfam" id="PF00450">
    <property type="entry name" value="Peptidase_S10"/>
    <property type="match status" value="1"/>
</dbReference>
<dbReference type="STRING" id="56216.A0A1A6HH20"/>